<keyword evidence="2" id="KW-1185">Reference proteome</keyword>
<dbReference type="PATRIC" id="fig|1056511.3.peg.4866"/>
<reference evidence="1 2" key="1">
    <citation type="submission" date="2012-12" db="EMBL/GenBank/DDBJ databases">
        <title>Genome Assembly of Photobacterium sp. AK15.</title>
        <authorList>
            <person name="Khatri I."/>
            <person name="Vaidya B."/>
            <person name="Srinivas T.N.R."/>
            <person name="Subramanian S."/>
            <person name="Pinnaka A."/>
        </authorList>
    </citation>
    <scope>NUCLEOTIDE SEQUENCE [LARGE SCALE GENOMIC DNA]</scope>
    <source>
        <strain evidence="1 2">AK15</strain>
    </source>
</reference>
<proteinExistence type="predicted"/>
<dbReference type="Proteomes" id="UP000011134">
    <property type="component" value="Unassembled WGS sequence"/>
</dbReference>
<protein>
    <submittedName>
        <fullName evidence="1">Uncharacterized protein</fullName>
    </submittedName>
</protein>
<evidence type="ECO:0000313" key="1">
    <source>
        <dbReference type="EMBL" id="ELR63157.1"/>
    </source>
</evidence>
<dbReference type="AlphaFoldDB" id="L8J6R5"/>
<name>L8J6R5_9GAMM</name>
<organism evidence="1 2">
    <name type="scientific">Photobacterium marinum</name>
    <dbReference type="NCBI Taxonomy" id="1056511"/>
    <lineage>
        <taxon>Bacteria</taxon>
        <taxon>Pseudomonadati</taxon>
        <taxon>Pseudomonadota</taxon>
        <taxon>Gammaproteobacteria</taxon>
        <taxon>Vibrionales</taxon>
        <taxon>Vibrionaceae</taxon>
        <taxon>Photobacterium</taxon>
    </lineage>
</organism>
<evidence type="ECO:0000313" key="2">
    <source>
        <dbReference type="Proteomes" id="UP000011134"/>
    </source>
</evidence>
<gene>
    <name evidence="1" type="ORF">C942_04053</name>
</gene>
<accession>L8J6R5</accession>
<comment type="caution">
    <text evidence="1">The sequence shown here is derived from an EMBL/GenBank/DDBJ whole genome shotgun (WGS) entry which is preliminary data.</text>
</comment>
<dbReference type="EMBL" id="AMZO01000054">
    <property type="protein sequence ID" value="ELR63157.1"/>
    <property type="molecule type" value="Genomic_DNA"/>
</dbReference>
<sequence length="46" mass="5369">MRFLAFLTANTTLKSSVLRTKPAKFTVRHKLKAFSYIAREVRLNSR</sequence>